<organism evidence="3 4">
    <name type="scientific">Urechidicola vernalis</name>
    <dbReference type="NCBI Taxonomy" id="3075600"/>
    <lineage>
        <taxon>Bacteria</taxon>
        <taxon>Pseudomonadati</taxon>
        <taxon>Bacteroidota</taxon>
        <taxon>Flavobacteriia</taxon>
        <taxon>Flavobacteriales</taxon>
        <taxon>Flavobacteriaceae</taxon>
        <taxon>Urechidicola</taxon>
    </lineage>
</organism>
<accession>A0ABU2Y3E1</accession>
<comment type="caution">
    <text evidence="3">The sequence shown here is derived from an EMBL/GenBank/DDBJ whole genome shotgun (WGS) entry which is preliminary data.</text>
</comment>
<evidence type="ECO:0000313" key="4">
    <source>
        <dbReference type="Proteomes" id="UP001252186"/>
    </source>
</evidence>
<keyword evidence="4" id="KW-1185">Reference proteome</keyword>
<dbReference type="RefSeq" id="WP_311592654.1">
    <property type="nucleotide sequence ID" value="NZ_JAVRHV010000002.1"/>
</dbReference>
<proteinExistence type="predicted"/>
<sequence>MIRKIVLAVVTVGFMVACSSKKEGSMVVEGTIQNFKKGTLYLQKYQDTLLVSVDSIFLNGENNFRLVDNIESPEMYYLTLNQMESEKIDFFGEKGIITINTKLDKFATTAEVSGSKTHDILLEYRDMISQFNGKRLEIVKENFEAQKNNNSDRMVELDEELNRLLKNRFRYTSSFAIRNKDSEVAPYLALSELYDAHITLLDTVNNSLTSSIQKSKYGLALDKYIKDIKTAESN</sequence>
<feature type="coiled-coil region" evidence="1">
    <location>
        <begin position="140"/>
        <end position="167"/>
    </location>
</feature>
<dbReference type="InterPro" id="IPR025380">
    <property type="entry name" value="DUF4369"/>
</dbReference>
<protein>
    <submittedName>
        <fullName evidence="3">DUF4369 domain-containing protein</fullName>
    </submittedName>
</protein>
<dbReference type="Proteomes" id="UP001252186">
    <property type="component" value="Unassembled WGS sequence"/>
</dbReference>
<dbReference type="PROSITE" id="PS51257">
    <property type="entry name" value="PROKAR_LIPOPROTEIN"/>
    <property type="match status" value="1"/>
</dbReference>
<evidence type="ECO:0000313" key="3">
    <source>
        <dbReference type="EMBL" id="MDT0552724.1"/>
    </source>
</evidence>
<evidence type="ECO:0000259" key="2">
    <source>
        <dbReference type="Pfam" id="PF14289"/>
    </source>
</evidence>
<evidence type="ECO:0000256" key="1">
    <source>
        <dbReference type="SAM" id="Coils"/>
    </source>
</evidence>
<feature type="domain" description="DUF4369" evidence="2">
    <location>
        <begin position="27"/>
        <end position="120"/>
    </location>
</feature>
<gene>
    <name evidence="3" type="ORF">RM519_05650</name>
</gene>
<dbReference type="Pfam" id="PF14289">
    <property type="entry name" value="DUF4369"/>
    <property type="match status" value="1"/>
</dbReference>
<reference evidence="3 4" key="1">
    <citation type="submission" date="2023-09" db="EMBL/GenBank/DDBJ databases">
        <authorList>
            <person name="Rey-Velasco X."/>
        </authorList>
    </citation>
    <scope>NUCLEOTIDE SEQUENCE [LARGE SCALE GENOMIC DNA]</scope>
    <source>
        <strain evidence="3 4">P050</strain>
    </source>
</reference>
<dbReference type="EMBL" id="JAVRHV010000002">
    <property type="protein sequence ID" value="MDT0552724.1"/>
    <property type="molecule type" value="Genomic_DNA"/>
</dbReference>
<keyword evidence="1" id="KW-0175">Coiled coil</keyword>
<name>A0ABU2Y3E1_9FLAO</name>